<sequence length="343" mass="38196">MKVTIDNITLEVEPGTTIMQAARMIGPEVAPPAMCYYEPLKGSGGKCRACLVKVTAGSEKDPRPMPKLVPACITAVQDGMIVENTVNEDVLETRKGIVEFLLLNHPLDCPVCDQAGECHLQDFSFEHGVSSTRTVEERNTFEPTDLGPNIQLNMNRCILCYRCVYTADQITDGRVHGVMHRGDHAEISTYIEKAIDNDFSGNVIDVCPVGALTDKTYRFKSRVWFSKPVDAHCECEKCSGKATIWYKGEEVIRVTGRKNMWGEVTDFICNGCRFDKKKTADWAIEGPTNVSRHSVISANKYGANLIKPAFPVLQAARDYKQINDDRDRSFLGIQPALPKSKKK</sequence>
<dbReference type="FunFam" id="3.10.20.740:FF:000004">
    <property type="entry name" value="NADH-quinone oxidoreductase"/>
    <property type="match status" value="1"/>
</dbReference>
<dbReference type="InterPro" id="IPR050123">
    <property type="entry name" value="Prok_molybdopt-oxidoreductase"/>
</dbReference>
<dbReference type="EMBL" id="SEWY01000002">
    <property type="protein sequence ID" value="TBH74433.1"/>
    <property type="molecule type" value="Genomic_DNA"/>
</dbReference>
<accession>A0A4Q9BFU0</accession>
<name>A0A4Q9BFU0_9BACT</name>
<dbReference type="Pfam" id="PF22117">
    <property type="entry name" value="Fer4_Nqo3"/>
    <property type="match status" value="1"/>
</dbReference>
<dbReference type="GO" id="GO:0051537">
    <property type="term" value="F:2 iron, 2 sulfur cluster binding"/>
    <property type="evidence" value="ECO:0007669"/>
    <property type="project" value="UniProtKB-KW"/>
</dbReference>
<evidence type="ECO:0000256" key="10">
    <source>
        <dbReference type="ARBA" id="ARBA00023027"/>
    </source>
</evidence>
<dbReference type="SUPFAM" id="SSF54862">
    <property type="entry name" value="4Fe-4S ferredoxins"/>
    <property type="match status" value="1"/>
</dbReference>
<comment type="subcellular location">
    <subcellularLocation>
        <location evidence="2">Membrane</location>
    </subcellularLocation>
</comment>
<proteinExistence type="inferred from homology"/>
<dbReference type="InterPro" id="IPR019574">
    <property type="entry name" value="NADH_UbQ_OxRdtase_Gsu_4Fe4S-bd"/>
</dbReference>
<dbReference type="InterPro" id="IPR036010">
    <property type="entry name" value="2Fe-2S_ferredoxin-like_sf"/>
</dbReference>
<keyword evidence="9" id="KW-0411">Iron-sulfur</keyword>
<reference evidence="15 16" key="1">
    <citation type="submission" date="2019-02" db="EMBL/GenBank/DDBJ databases">
        <title>Genome of a new Bacteroidetes strain.</title>
        <authorList>
            <person name="Pitt A."/>
        </authorList>
    </citation>
    <scope>NUCLEOTIDE SEQUENCE [LARGE SCALE GENOMIC DNA]</scope>
    <source>
        <strain evidence="15 16">103A-SOEBACH</strain>
    </source>
</reference>
<protein>
    <submittedName>
        <fullName evidence="15">2Fe-2S iron-sulfur cluster binding domain-containing protein</fullName>
    </submittedName>
</protein>
<evidence type="ECO:0000313" key="15">
    <source>
        <dbReference type="EMBL" id="TBH74433.1"/>
    </source>
</evidence>
<dbReference type="FunFam" id="3.30.70.20:FF:000002">
    <property type="entry name" value="NADH-ubiquinone oxidoreductase 75 kDa subunit"/>
    <property type="match status" value="1"/>
</dbReference>
<dbReference type="AlphaFoldDB" id="A0A4Q9BFU0"/>
<evidence type="ECO:0000256" key="8">
    <source>
        <dbReference type="ARBA" id="ARBA00023004"/>
    </source>
</evidence>
<dbReference type="SUPFAM" id="SSF54292">
    <property type="entry name" value="2Fe-2S ferredoxin-like"/>
    <property type="match status" value="1"/>
</dbReference>
<dbReference type="PANTHER" id="PTHR43105">
    <property type="entry name" value="RESPIRATORY NITRATE REDUCTASE"/>
    <property type="match status" value="1"/>
</dbReference>
<keyword evidence="7" id="KW-1278">Translocase</keyword>
<gene>
    <name evidence="15" type="ORF">EWU20_04635</name>
</gene>
<comment type="similarity">
    <text evidence="3">Belongs to the complex I 75 kDa subunit family.</text>
</comment>
<evidence type="ECO:0000256" key="3">
    <source>
        <dbReference type="ARBA" id="ARBA00005404"/>
    </source>
</evidence>
<keyword evidence="6" id="KW-0479">Metal-binding</keyword>
<dbReference type="Proteomes" id="UP000293583">
    <property type="component" value="Unassembled WGS sequence"/>
</dbReference>
<evidence type="ECO:0000259" key="13">
    <source>
        <dbReference type="PROSITE" id="PS51085"/>
    </source>
</evidence>
<dbReference type="InterPro" id="IPR054351">
    <property type="entry name" value="NADH_UbQ_OxRdtase_ferredoxin"/>
</dbReference>
<keyword evidence="5" id="KW-0001">2Fe-2S</keyword>
<evidence type="ECO:0000256" key="11">
    <source>
        <dbReference type="ARBA" id="ARBA00023136"/>
    </source>
</evidence>
<comment type="cofactor">
    <cofactor evidence="1">
        <name>[4Fe-4S] cluster</name>
        <dbReference type="ChEBI" id="CHEBI:49883"/>
    </cofactor>
</comment>
<dbReference type="Gene3D" id="3.10.20.740">
    <property type="match status" value="1"/>
</dbReference>
<keyword evidence="10" id="KW-0520">NAD</keyword>
<dbReference type="CDD" id="cd00207">
    <property type="entry name" value="fer2"/>
    <property type="match status" value="1"/>
</dbReference>
<dbReference type="RefSeq" id="WP_130922895.1">
    <property type="nucleotide sequence ID" value="NZ_JAANOL010000002.1"/>
</dbReference>
<evidence type="ECO:0000313" key="16">
    <source>
        <dbReference type="Proteomes" id="UP000293583"/>
    </source>
</evidence>
<comment type="caution">
    <text evidence="15">The sequence shown here is derived from an EMBL/GenBank/DDBJ whole genome shotgun (WGS) entry which is preliminary data.</text>
</comment>
<organism evidence="15 16">
    <name type="scientific">Aquirufa antheringensis</name>
    <dbReference type="NCBI Taxonomy" id="2516559"/>
    <lineage>
        <taxon>Bacteria</taxon>
        <taxon>Pseudomonadati</taxon>
        <taxon>Bacteroidota</taxon>
        <taxon>Cytophagia</taxon>
        <taxon>Cytophagales</taxon>
        <taxon>Flectobacillaceae</taxon>
        <taxon>Aquirufa</taxon>
    </lineage>
</organism>
<dbReference type="PROSITE" id="PS51085">
    <property type="entry name" value="2FE2S_FER_2"/>
    <property type="match status" value="1"/>
</dbReference>
<dbReference type="Pfam" id="PF10588">
    <property type="entry name" value="NADH-G_4Fe-4S_3"/>
    <property type="match status" value="1"/>
</dbReference>
<dbReference type="PANTHER" id="PTHR43105:SF10">
    <property type="entry name" value="NADH-QUINONE OXIDOREDUCTASE SUBUNIT G"/>
    <property type="match status" value="1"/>
</dbReference>
<keyword evidence="4" id="KW-0004">4Fe-4S</keyword>
<evidence type="ECO:0000256" key="6">
    <source>
        <dbReference type="ARBA" id="ARBA00022723"/>
    </source>
</evidence>
<comment type="cofactor">
    <cofactor evidence="12">
        <name>[2Fe-2S] cluster</name>
        <dbReference type="ChEBI" id="CHEBI:190135"/>
    </cofactor>
</comment>
<dbReference type="InterPro" id="IPR001041">
    <property type="entry name" value="2Fe-2S_ferredoxin-type"/>
</dbReference>
<dbReference type="SMART" id="SM00929">
    <property type="entry name" value="NADH-G_4Fe-4S_3"/>
    <property type="match status" value="1"/>
</dbReference>
<evidence type="ECO:0000256" key="7">
    <source>
        <dbReference type="ARBA" id="ARBA00022967"/>
    </source>
</evidence>
<evidence type="ECO:0000256" key="5">
    <source>
        <dbReference type="ARBA" id="ARBA00022714"/>
    </source>
</evidence>
<dbReference type="GO" id="GO:0016491">
    <property type="term" value="F:oxidoreductase activity"/>
    <property type="evidence" value="ECO:0007669"/>
    <property type="project" value="InterPro"/>
</dbReference>
<keyword evidence="11" id="KW-0472">Membrane</keyword>
<evidence type="ECO:0000256" key="9">
    <source>
        <dbReference type="ARBA" id="ARBA00023014"/>
    </source>
</evidence>
<evidence type="ECO:0000256" key="4">
    <source>
        <dbReference type="ARBA" id="ARBA00022485"/>
    </source>
</evidence>
<dbReference type="GO" id="GO:0016020">
    <property type="term" value="C:membrane"/>
    <property type="evidence" value="ECO:0007669"/>
    <property type="project" value="UniProtKB-SubCell"/>
</dbReference>
<feature type="domain" description="4Fe-4S His(Cys)3-ligated-type" evidence="14">
    <location>
        <begin position="89"/>
        <end position="128"/>
    </location>
</feature>
<keyword evidence="16" id="KW-1185">Reference proteome</keyword>
<evidence type="ECO:0000259" key="14">
    <source>
        <dbReference type="PROSITE" id="PS51839"/>
    </source>
</evidence>
<dbReference type="GO" id="GO:0051539">
    <property type="term" value="F:4 iron, 4 sulfur cluster binding"/>
    <property type="evidence" value="ECO:0007669"/>
    <property type="project" value="UniProtKB-KW"/>
</dbReference>
<dbReference type="OrthoDB" id="9805142at2"/>
<dbReference type="Gene3D" id="3.30.70.20">
    <property type="match status" value="1"/>
</dbReference>
<evidence type="ECO:0000256" key="1">
    <source>
        <dbReference type="ARBA" id="ARBA00001966"/>
    </source>
</evidence>
<dbReference type="Pfam" id="PF13510">
    <property type="entry name" value="Fer2_4"/>
    <property type="match status" value="1"/>
</dbReference>
<evidence type="ECO:0000256" key="2">
    <source>
        <dbReference type="ARBA" id="ARBA00004370"/>
    </source>
</evidence>
<evidence type="ECO:0000256" key="12">
    <source>
        <dbReference type="ARBA" id="ARBA00034078"/>
    </source>
</evidence>
<keyword evidence="8" id="KW-0408">Iron</keyword>
<dbReference type="GO" id="GO:0046872">
    <property type="term" value="F:metal ion binding"/>
    <property type="evidence" value="ECO:0007669"/>
    <property type="project" value="UniProtKB-KW"/>
</dbReference>
<feature type="domain" description="2Fe-2S ferredoxin-type" evidence="13">
    <location>
        <begin position="1"/>
        <end position="88"/>
    </location>
</feature>
<dbReference type="PROSITE" id="PS51839">
    <property type="entry name" value="4FE4S_HC3"/>
    <property type="match status" value="1"/>
</dbReference>